<dbReference type="EMBL" id="VSSQ01006592">
    <property type="protein sequence ID" value="MPM33222.1"/>
    <property type="molecule type" value="Genomic_DNA"/>
</dbReference>
<comment type="subcellular location">
    <subcellularLocation>
        <location evidence="1">Membrane</location>
        <topology evidence="1">Multi-pass membrane protein</topology>
    </subcellularLocation>
</comment>
<keyword evidence="3" id="KW-0808">Transferase</keyword>
<dbReference type="SUPFAM" id="SSF53448">
    <property type="entry name" value="Nucleotide-diphospho-sugar transferases"/>
    <property type="match status" value="1"/>
</dbReference>
<dbReference type="GO" id="GO:0016020">
    <property type="term" value="C:membrane"/>
    <property type="evidence" value="ECO:0007669"/>
    <property type="project" value="UniProtKB-SubCell"/>
</dbReference>
<sequence>MFIWIEGFLSLKRVDPPLEPGSPYPPASAIIAAYLPNEAATILDTIDAFLKIDYPNQFQVVLAYNSPVELPIEKTLQEIQARNPRLSLLKVLNSTSKAQNVNAALDMIGGEFVGIFDADHQPNPDSFTRAWRWLSNGIDIIQGHCVVRNGDASFISRTVAVEFEVIYGSSHPGRTRWHQFGIFGGSNGYWKTELLRKTRMHGFMLTEDIDSSFRALEGGSVILSDPQLFSKELAPVNLPALWHQRMRWAQGWFQVSLKHFWTGLRSNKFSWRQKLGLFWLLGWREIYPWISLQIFPLIAFWVLKYHGVDRLNWLIPIFVLATLFTFSVGPGQTIFAYLVAAKEIKDHPKWFWLYLLASMLFYTELKNIIARVAQVKQVLKEQQWKITPRGEGKPAE</sequence>
<keyword evidence="4 7" id="KW-0812">Transmembrane</keyword>
<accession>A0A644YXL7</accession>
<comment type="caution">
    <text evidence="8">The sequence shown here is derived from an EMBL/GenBank/DDBJ whole genome shotgun (WGS) entry which is preliminary data.</text>
</comment>
<evidence type="ECO:0000256" key="4">
    <source>
        <dbReference type="ARBA" id="ARBA00022692"/>
    </source>
</evidence>
<name>A0A644YXL7_9ZZZZ</name>
<protein>
    <recommendedName>
        <fullName evidence="9">Glycosyltransferase 2-like domain-containing protein</fullName>
    </recommendedName>
</protein>
<evidence type="ECO:0000313" key="8">
    <source>
        <dbReference type="EMBL" id="MPM33222.1"/>
    </source>
</evidence>
<dbReference type="AlphaFoldDB" id="A0A644YXL7"/>
<evidence type="ECO:0000256" key="5">
    <source>
        <dbReference type="ARBA" id="ARBA00022989"/>
    </source>
</evidence>
<evidence type="ECO:0000256" key="3">
    <source>
        <dbReference type="ARBA" id="ARBA00022679"/>
    </source>
</evidence>
<evidence type="ECO:0000256" key="2">
    <source>
        <dbReference type="ARBA" id="ARBA00022676"/>
    </source>
</evidence>
<reference evidence="8" key="1">
    <citation type="submission" date="2019-08" db="EMBL/GenBank/DDBJ databases">
        <authorList>
            <person name="Kucharzyk K."/>
            <person name="Murdoch R.W."/>
            <person name="Higgins S."/>
            <person name="Loffler F."/>
        </authorList>
    </citation>
    <scope>NUCLEOTIDE SEQUENCE</scope>
</reference>
<dbReference type="CDD" id="cd06423">
    <property type="entry name" value="CESA_like"/>
    <property type="match status" value="1"/>
</dbReference>
<feature type="transmembrane region" description="Helical" evidence="7">
    <location>
        <begin position="286"/>
        <end position="303"/>
    </location>
</feature>
<gene>
    <name evidence="8" type="ORF">SDC9_79791</name>
</gene>
<evidence type="ECO:0000256" key="6">
    <source>
        <dbReference type="ARBA" id="ARBA00023136"/>
    </source>
</evidence>
<dbReference type="Gene3D" id="3.90.550.10">
    <property type="entry name" value="Spore Coat Polysaccharide Biosynthesis Protein SpsA, Chain A"/>
    <property type="match status" value="1"/>
</dbReference>
<organism evidence="8">
    <name type="scientific">bioreactor metagenome</name>
    <dbReference type="NCBI Taxonomy" id="1076179"/>
    <lineage>
        <taxon>unclassified sequences</taxon>
        <taxon>metagenomes</taxon>
        <taxon>ecological metagenomes</taxon>
    </lineage>
</organism>
<dbReference type="PANTHER" id="PTHR43867:SF2">
    <property type="entry name" value="CELLULOSE SYNTHASE CATALYTIC SUBUNIT A [UDP-FORMING]"/>
    <property type="match status" value="1"/>
</dbReference>
<dbReference type="PANTHER" id="PTHR43867">
    <property type="entry name" value="CELLULOSE SYNTHASE CATALYTIC SUBUNIT A [UDP-FORMING]"/>
    <property type="match status" value="1"/>
</dbReference>
<dbReference type="InterPro" id="IPR029044">
    <property type="entry name" value="Nucleotide-diphossugar_trans"/>
</dbReference>
<feature type="transmembrane region" description="Helical" evidence="7">
    <location>
        <begin position="351"/>
        <end position="370"/>
    </location>
</feature>
<keyword evidence="2" id="KW-0328">Glycosyltransferase</keyword>
<evidence type="ECO:0000256" key="7">
    <source>
        <dbReference type="SAM" id="Phobius"/>
    </source>
</evidence>
<keyword evidence="5 7" id="KW-1133">Transmembrane helix</keyword>
<keyword evidence="6 7" id="KW-0472">Membrane</keyword>
<evidence type="ECO:0000256" key="1">
    <source>
        <dbReference type="ARBA" id="ARBA00004141"/>
    </source>
</evidence>
<proteinExistence type="predicted"/>
<feature type="transmembrane region" description="Helical" evidence="7">
    <location>
        <begin position="315"/>
        <end position="339"/>
    </location>
</feature>
<evidence type="ECO:0008006" key="9">
    <source>
        <dbReference type="Google" id="ProtNLM"/>
    </source>
</evidence>
<dbReference type="Pfam" id="PF13641">
    <property type="entry name" value="Glyco_tranf_2_3"/>
    <property type="match status" value="1"/>
</dbReference>
<dbReference type="InterPro" id="IPR050321">
    <property type="entry name" value="Glycosyltr_2/OpgH_subfam"/>
</dbReference>
<dbReference type="GO" id="GO:0016757">
    <property type="term" value="F:glycosyltransferase activity"/>
    <property type="evidence" value="ECO:0007669"/>
    <property type="project" value="UniProtKB-KW"/>
</dbReference>